<dbReference type="InterPro" id="IPR036390">
    <property type="entry name" value="WH_DNA-bd_sf"/>
</dbReference>
<dbReference type="Gene3D" id="1.10.10.10">
    <property type="entry name" value="Winged helix-like DNA-binding domain superfamily/Winged helix DNA-binding domain"/>
    <property type="match status" value="1"/>
</dbReference>
<gene>
    <name evidence="8" type="primary">lysR</name>
</gene>
<evidence type="ECO:0000256" key="5">
    <source>
        <dbReference type="ARBA" id="ARBA00023125"/>
    </source>
</evidence>
<evidence type="ECO:0000259" key="7">
    <source>
        <dbReference type="PROSITE" id="PS50931"/>
    </source>
</evidence>
<evidence type="ECO:0000313" key="8">
    <source>
        <dbReference type="EMBL" id="WAJ57503.1"/>
    </source>
</evidence>
<name>A0A9E9BQL3_9STRA</name>
<dbReference type="Pfam" id="PF03466">
    <property type="entry name" value="LysR_substrate"/>
    <property type="match status" value="1"/>
</dbReference>
<evidence type="ECO:0000256" key="3">
    <source>
        <dbReference type="ARBA" id="ARBA00018907"/>
    </source>
</evidence>
<dbReference type="GO" id="GO:0003700">
    <property type="term" value="F:DNA-binding transcription factor activity"/>
    <property type="evidence" value="ECO:0007669"/>
    <property type="project" value="InterPro"/>
</dbReference>
<proteinExistence type="inferred from homology"/>
<evidence type="ECO:0000256" key="4">
    <source>
        <dbReference type="ARBA" id="ARBA00023015"/>
    </source>
</evidence>
<accession>A0A9E9BQL3</accession>
<sequence length="306" mass="34663">MTLPFTLQQLRILKAVAAEENFTRAAEILYISQPTLSKQIKLLESRLGILLIDRQTRNFSLTEGGKIFLRYSERILTLCEESCRSLNDFKNGDRGSLIIGASQTVGTYLIPRILSLFAQTYPQINFKVQVESTHKISKSILNRQIDIAIVGGLVPEELKNNLQIEDFVEDNLNLILPKSHPFILGKKKFIKKSELYSLNFISLKSTSTVQKFIDSVLIQNDIQIEKFNIIMELDSIEAIKTAVDLGIGAAFVSSSAIEKEIQLKTISVINIKDTKITRPISILTNPQSYKSKAFKFFYRELSQLKI</sequence>
<dbReference type="Gene3D" id="3.40.190.290">
    <property type="match status" value="1"/>
</dbReference>
<keyword evidence="8" id="KW-0150">Chloroplast</keyword>
<dbReference type="FunFam" id="1.10.10.10:FF:000001">
    <property type="entry name" value="LysR family transcriptional regulator"/>
    <property type="match status" value="1"/>
</dbReference>
<dbReference type="EMBL" id="OM827248">
    <property type="protein sequence ID" value="WAJ57503.1"/>
    <property type="molecule type" value="Genomic_DNA"/>
</dbReference>
<dbReference type="PRINTS" id="PR00039">
    <property type="entry name" value="HTHLYSR"/>
</dbReference>
<keyword evidence="5" id="KW-0238">DNA-binding</keyword>
<dbReference type="InterPro" id="IPR036388">
    <property type="entry name" value="WH-like_DNA-bd_sf"/>
</dbReference>
<geneLocation type="chloroplast" evidence="8"/>
<comment type="function">
    <text evidence="1">Trans-acting transcriptional regulator of RuBisCO genes (rbcL and rbcS) expression.</text>
</comment>
<organism evidence="8">
    <name type="scientific">Actinocyclus sp.</name>
    <name type="common">in: diatoms</name>
    <dbReference type="NCBI Taxonomy" id="1923973"/>
    <lineage>
        <taxon>Eukaryota</taxon>
        <taxon>Sar</taxon>
        <taxon>Stramenopiles</taxon>
        <taxon>Ochrophyta</taxon>
        <taxon>Bacillariophyta</taxon>
        <taxon>Coscinodiscophyceae</taxon>
        <taxon>Coscinodiscophycidae</taxon>
        <taxon>Coscinodiscales</taxon>
        <taxon>Hemidiscaceae</taxon>
        <taxon>Actinocyclus</taxon>
    </lineage>
</organism>
<keyword evidence="8" id="KW-0934">Plastid</keyword>
<dbReference type="PANTHER" id="PTHR30126:SF39">
    <property type="entry name" value="HTH-TYPE TRANSCRIPTIONAL REGULATOR CYSL"/>
    <property type="match status" value="1"/>
</dbReference>
<protein>
    <recommendedName>
        <fullName evidence="3">Probable RuBisCO transcriptional regulator</fullName>
    </recommendedName>
</protein>
<dbReference type="Pfam" id="PF00126">
    <property type="entry name" value="HTH_1"/>
    <property type="match status" value="1"/>
</dbReference>
<keyword evidence="6" id="KW-0804">Transcription</keyword>
<feature type="domain" description="HTH lysR-type" evidence="7">
    <location>
        <begin position="5"/>
        <end position="62"/>
    </location>
</feature>
<dbReference type="InterPro" id="IPR000847">
    <property type="entry name" value="LysR_HTH_N"/>
</dbReference>
<dbReference type="PROSITE" id="PS50931">
    <property type="entry name" value="HTH_LYSR"/>
    <property type="match status" value="1"/>
</dbReference>
<dbReference type="SUPFAM" id="SSF46785">
    <property type="entry name" value="Winged helix' DNA-binding domain"/>
    <property type="match status" value="1"/>
</dbReference>
<comment type="similarity">
    <text evidence="2">Belongs to the LysR transcriptional regulatory family.</text>
</comment>
<dbReference type="GO" id="GO:0000976">
    <property type="term" value="F:transcription cis-regulatory region binding"/>
    <property type="evidence" value="ECO:0007669"/>
    <property type="project" value="TreeGrafter"/>
</dbReference>
<evidence type="ECO:0000256" key="1">
    <source>
        <dbReference type="ARBA" id="ARBA00003782"/>
    </source>
</evidence>
<dbReference type="SUPFAM" id="SSF53850">
    <property type="entry name" value="Periplasmic binding protein-like II"/>
    <property type="match status" value="1"/>
</dbReference>
<reference evidence="8" key="1">
    <citation type="submission" date="2022-02" db="EMBL/GenBank/DDBJ databases">
        <authorList>
            <person name="Wang Y."/>
            <person name="Chen N."/>
        </authorList>
    </citation>
    <scope>NUCLEOTIDE SEQUENCE</scope>
</reference>
<keyword evidence="4" id="KW-0805">Transcription regulation</keyword>
<evidence type="ECO:0000256" key="6">
    <source>
        <dbReference type="ARBA" id="ARBA00023163"/>
    </source>
</evidence>
<evidence type="ECO:0000256" key="2">
    <source>
        <dbReference type="ARBA" id="ARBA00009437"/>
    </source>
</evidence>
<dbReference type="InterPro" id="IPR005119">
    <property type="entry name" value="LysR_subst-bd"/>
</dbReference>
<dbReference type="AlphaFoldDB" id="A0A9E9BQL3"/>
<dbReference type="PANTHER" id="PTHR30126">
    <property type="entry name" value="HTH-TYPE TRANSCRIPTIONAL REGULATOR"/>
    <property type="match status" value="1"/>
</dbReference>